<keyword evidence="2" id="KW-0472">Membrane</keyword>
<dbReference type="GO" id="GO:0005509">
    <property type="term" value="F:calcium ion binding"/>
    <property type="evidence" value="ECO:0007669"/>
    <property type="project" value="InterPro"/>
</dbReference>
<evidence type="ECO:0000256" key="1">
    <source>
        <dbReference type="SAM" id="MobiDB-lite"/>
    </source>
</evidence>
<dbReference type="InterPro" id="IPR018247">
    <property type="entry name" value="EF_Hand_1_Ca_BS"/>
</dbReference>
<evidence type="ECO:0000256" key="2">
    <source>
        <dbReference type="SAM" id="Phobius"/>
    </source>
</evidence>
<protein>
    <recommendedName>
        <fullName evidence="3">EF-hand domain-containing protein</fullName>
    </recommendedName>
</protein>
<dbReference type="EMBL" id="KF900716">
    <property type="protein sequence ID" value="AIF04729.1"/>
    <property type="molecule type" value="Genomic_DNA"/>
</dbReference>
<sequence length="1601" mass="175326">MVVLDIRYEDVWTCENTYDLSSNSYGPYTGISYDRSRDLIWVLHAVRNTVTPYTFNSDGTFERDTDLQYSYFSSYSEQNGLVAHNNMFFFRSQFNYYQDRLEAYAISGTSTTLAKQTGERSISARGFGLYYDGSRLSLIDHYMWSARYYREYGTGWAYPISAQPGTSSWVSEPIITNDDVIMANLETSWSATSTGDRVDYWVSADNGTHWVQVTNNETVHFSNPGNHLRWKLQLVGGTAVSWWLSMEYGTSYATSGTWTSPKIPTGTQVGTLQPQWTETTPAGTSLSVEVSNDNGTNWHSATNNQLIELQTQGSALKYRVSLSTTDSGITPLLDAFTLDYEEGYPTAVRLDIGADNTNEYIGTGLLNSPIDLSGAALVSAFNDHIIDNGEGVSNVTLGLSAGSPGRIKVSNLDITYRMNTRALSAEIEGNILVPDGDTRVLLVRVAKGDEADRITQVQVELMANGRNNSVLQWQSGNVCDLVSNTDNLVRFDAGNCSSSTDSNGFLSLLFPIESTWEWNDELDVEAKITVDDDIGRQVNGWLTSDMDIRVENDIVLLELGVTDETGRALEGNDWMRGGLQMTFQGGIVFEGTTYTPHAGQFSIELTGQNLSMNGNPEEPEKQFHIEPNPSHGQYSLTITSPIESSPGGMLFRIKAVNLQNGSAYINPEFNSVRIVLDGNSPLVIGATPEDGSERHKGNPNQPIRIVVQDSVDPPTLLTLHYWRQGQDDLNYDKIPDENEYTTLSLRTPELQPGGINIFEGLITDSMNHHGEVVSFYLSGADAQGNVLAMGGGPVCLNDDAPCGELPTQTLPDWDADLVTYTIREEFEPFLVLDGNSTIVGHDDSAPLHPGTKYTAKLRVWDNNGWNDIESIKMALGDDINANETAIWANFTKLSNGSLAMHLESGGDGLAVSNLYSDFSIVNDTALDLDIQFQLTWLFPEIWDTNGDTTFIPVVEIADWPCLDGEDIACFEHRNGLGNDRWSLDNDLRFDMAPGHFTAIDLATGKNLYTGGDEQETIAAGQVVRVNGRILFSEDETPAPEGAFDIVIGNLELQWRAVPRDDGEFTSDILVPNVRSGHLDMIAWLENLPGLAEDESEEQPRILLEVDGNSPVINAISPSGDIAITDASEIAVFINSSDDHGFIAQRTAVLHYKVKAGESEVSRGSQELGTLLEQYGYGHWTGVVDLTDGGVTELLPGYSVDVWVTGADAAGNPYVSENNTEQTPLTQWRIIRVGPSVTLMDLDVYWTDATPVSGENVSLLINGANENGEEGTLTFALQQKTKDGDWINVNNASSDALLRANGNFSSEISIKTSKVDEETVERYRLIVKDNHVILDRMSLDPLIIQPAVARDGAAISEQFSEQTGTVLLYIALIVALIAIVVLITMNRQLSAEDLELDPAEQTLAVVDDMDSPPPPPGFDVDAPPPPPPGFDPNATPPPPTGFDPNATPPPPDGFVPPVEDSVENPTVSEPTPDSPSIESDYSGWSDEMLIAQGWTQWQVDTWRAQQGGGEETQITPVSDEAVTQPEVQTDILETPQVDAELPANHPAADYNFSDSVVDSVMKANGITDKEAFMTHAIEFDKDGNNYLNGKELEEAAKSFVNQ</sequence>
<accession>A0A075GLD6</accession>
<feature type="domain" description="EF-hand" evidence="3">
    <location>
        <begin position="1566"/>
        <end position="1601"/>
    </location>
</feature>
<name>A0A075GLD6_9EURY</name>
<evidence type="ECO:0000259" key="3">
    <source>
        <dbReference type="PROSITE" id="PS50222"/>
    </source>
</evidence>
<evidence type="ECO:0000313" key="4">
    <source>
        <dbReference type="EMBL" id="AIF04729.1"/>
    </source>
</evidence>
<proteinExistence type="predicted"/>
<dbReference type="PROSITE" id="PS50222">
    <property type="entry name" value="EF_HAND_2"/>
    <property type="match status" value="1"/>
</dbReference>
<feature type="transmembrane region" description="Helical" evidence="2">
    <location>
        <begin position="1365"/>
        <end position="1384"/>
    </location>
</feature>
<keyword evidence="2" id="KW-0812">Transmembrane</keyword>
<feature type="compositionally biased region" description="Pro residues" evidence="1">
    <location>
        <begin position="1410"/>
        <end position="1453"/>
    </location>
</feature>
<dbReference type="InterPro" id="IPR002048">
    <property type="entry name" value="EF_hand_dom"/>
</dbReference>
<reference evidence="4" key="1">
    <citation type="journal article" date="2014" name="Genome Biol. Evol.">
        <title>Pangenome evidence for extensive interdomain horizontal transfer affecting lineage core and shell genes in uncultured planktonic thaumarchaeota and euryarchaeota.</title>
        <authorList>
            <person name="Deschamps P."/>
            <person name="Zivanovic Y."/>
            <person name="Moreira D."/>
            <person name="Rodriguez-Valera F."/>
            <person name="Lopez-Garcia P."/>
        </authorList>
    </citation>
    <scope>NUCLEOTIDE SEQUENCE</scope>
</reference>
<dbReference type="PROSITE" id="PS00018">
    <property type="entry name" value="EF_HAND_1"/>
    <property type="match status" value="1"/>
</dbReference>
<feature type="region of interest" description="Disordered" evidence="1">
    <location>
        <begin position="1405"/>
        <end position="1480"/>
    </location>
</feature>
<keyword evidence="2" id="KW-1133">Transmembrane helix</keyword>
<organism evidence="4">
    <name type="scientific">uncultured marine group II/III euryarchaeote KM3_176_C10</name>
    <dbReference type="NCBI Taxonomy" id="1457934"/>
    <lineage>
        <taxon>Archaea</taxon>
        <taxon>Methanobacteriati</taxon>
        <taxon>Methanobacteriota</taxon>
        <taxon>environmental samples</taxon>
    </lineage>
</organism>
<feature type="compositionally biased region" description="Polar residues" evidence="1">
    <location>
        <begin position="1462"/>
        <end position="1478"/>
    </location>
</feature>